<dbReference type="AlphaFoldDB" id="A0A8H3FL38"/>
<dbReference type="OrthoDB" id="10003767at2759"/>
<feature type="domain" description="Aminoglycoside phosphotransferase" evidence="1">
    <location>
        <begin position="76"/>
        <end position="273"/>
    </location>
</feature>
<reference evidence="2" key="1">
    <citation type="submission" date="2021-03" db="EMBL/GenBank/DDBJ databases">
        <authorList>
            <person name="Tagirdzhanova G."/>
        </authorList>
    </citation>
    <scope>NUCLEOTIDE SEQUENCE</scope>
</reference>
<dbReference type="Pfam" id="PF01636">
    <property type="entry name" value="APH"/>
    <property type="match status" value="1"/>
</dbReference>
<organism evidence="2 3">
    <name type="scientific">Imshaugia aleurites</name>
    <dbReference type="NCBI Taxonomy" id="172621"/>
    <lineage>
        <taxon>Eukaryota</taxon>
        <taxon>Fungi</taxon>
        <taxon>Dikarya</taxon>
        <taxon>Ascomycota</taxon>
        <taxon>Pezizomycotina</taxon>
        <taxon>Lecanoromycetes</taxon>
        <taxon>OSLEUM clade</taxon>
        <taxon>Lecanoromycetidae</taxon>
        <taxon>Lecanorales</taxon>
        <taxon>Lecanorineae</taxon>
        <taxon>Parmeliaceae</taxon>
        <taxon>Imshaugia</taxon>
    </lineage>
</organism>
<sequence length="383" mass="43339">MKDLAFRGYKWQDHVSIGNRISSMEPFLTSIRWEKLCSHASSLNNDKPCTLDPQIVRGGRNLVRILEFADGARWMARLEVDCMKLVRELTSVPVPEIYGHNASADLIGAPFILMEALYGNVAVDMDGSLIPNEQKFLFYSSLARYQAEISSITFPKIGSIIQGPNGTYDVGPLPKLGGPFATTTKYLKAWAKHARFYGGTDGLKESCGPYGDEILQRVLAFPQKISELTGKIALRENGPFPLIHPDFFHSNIIADDNWKPLGVIDWEYAQSAPWETVEFPLTFSLCPRPMDALWNYDENGVATDEDLRLVIKEREEYVDMVRRFERREGKLPQLSDVLGDPPIQDLATAMRYFTKVGKQGFYINIFNAHIKRWGMKSTESDLT</sequence>
<accession>A0A8H3FL38</accession>
<dbReference type="InterPro" id="IPR002575">
    <property type="entry name" value="Aminoglycoside_PTrfase"/>
</dbReference>
<comment type="caution">
    <text evidence="2">The sequence shown here is derived from an EMBL/GenBank/DDBJ whole genome shotgun (WGS) entry which is preliminary data.</text>
</comment>
<proteinExistence type="predicted"/>
<name>A0A8H3FL38_9LECA</name>
<dbReference type="SUPFAM" id="SSF56112">
    <property type="entry name" value="Protein kinase-like (PK-like)"/>
    <property type="match status" value="1"/>
</dbReference>
<dbReference type="PANTHER" id="PTHR21310">
    <property type="entry name" value="AMINOGLYCOSIDE PHOSPHOTRANSFERASE-RELATED-RELATED"/>
    <property type="match status" value="1"/>
</dbReference>
<dbReference type="Gene3D" id="3.30.200.20">
    <property type="entry name" value="Phosphorylase Kinase, domain 1"/>
    <property type="match status" value="1"/>
</dbReference>
<evidence type="ECO:0000313" key="2">
    <source>
        <dbReference type="EMBL" id="CAF9925755.1"/>
    </source>
</evidence>
<evidence type="ECO:0000259" key="1">
    <source>
        <dbReference type="Pfam" id="PF01636"/>
    </source>
</evidence>
<dbReference type="InterPro" id="IPR011009">
    <property type="entry name" value="Kinase-like_dom_sf"/>
</dbReference>
<gene>
    <name evidence="2" type="ORF">IMSHALPRED_006780</name>
</gene>
<dbReference type="PANTHER" id="PTHR21310:SF37">
    <property type="entry name" value="AMINOGLYCOSIDE PHOSPHOTRANSFERASE DOMAIN-CONTAINING PROTEIN"/>
    <property type="match status" value="1"/>
</dbReference>
<dbReference type="EMBL" id="CAJPDT010000040">
    <property type="protein sequence ID" value="CAF9925755.1"/>
    <property type="molecule type" value="Genomic_DNA"/>
</dbReference>
<dbReference type="Proteomes" id="UP000664534">
    <property type="component" value="Unassembled WGS sequence"/>
</dbReference>
<keyword evidence="3" id="KW-1185">Reference proteome</keyword>
<protein>
    <recommendedName>
        <fullName evidence="1">Aminoglycoside phosphotransferase domain-containing protein</fullName>
    </recommendedName>
</protein>
<dbReference type="InterPro" id="IPR051678">
    <property type="entry name" value="AGP_Transferase"/>
</dbReference>
<dbReference type="Gene3D" id="3.90.1200.10">
    <property type="match status" value="1"/>
</dbReference>
<evidence type="ECO:0000313" key="3">
    <source>
        <dbReference type="Proteomes" id="UP000664534"/>
    </source>
</evidence>